<name>A0ABD0VS35_DENTH</name>
<dbReference type="AlphaFoldDB" id="A0ABD0VS35"/>
<proteinExistence type="predicted"/>
<organism evidence="1 2">
    <name type="scientific">Dendrobium thyrsiflorum</name>
    <name type="common">Pinecone-like raceme dendrobium</name>
    <name type="synonym">Orchid</name>
    <dbReference type="NCBI Taxonomy" id="117978"/>
    <lineage>
        <taxon>Eukaryota</taxon>
        <taxon>Viridiplantae</taxon>
        <taxon>Streptophyta</taxon>
        <taxon>Embryophyta</taxon>
        <taxon>Tracheophyta</taxon>
        <taxon>Spermatophyta</taxon>
        <taxon>Magnoliopsida</taxon>
        <taxon>Liliopsida</taxon>
        <taxon>Asparagales</taxon>
        <taxon>Orchidaceae</taxon>
        <taxon>Epidendroideae</taxon>
        <taxon>Malaxideae</taxon>
        <taxon>Dendrobiinae</taxon>
        <taxon>Dendrobium</taxon>
    </lineage>
</organism>
<keyword evidence="2" id="KW-1185">Reference proteome</keyword>
<gene>
    <name evidence="1" type="ORF">M5K25_002205</name>
</gene>
<accession>A0ABD0VS35</accession>
<dbReference type="Proteomes" id="UP001552299">
    <property type="component" value="Unassembled WGS sequence"/>
</dbReference>
<comment type="caution">
    <text evidence="1">The sequence shown here is derived from an EMBL/GenBank/DDBJ whole genome shotgun (WGS) entry which is preliminary data.</text>
</comment>
<evidence type="ECO:0000313" key="2">
    <source>
        <dbReference type="Proteomes" id="UP001552299"/>
    </source>
</evidence>
<protein>
    <submittedName>
        <fullName evidence="1">Uncharacterized protein</fullName>
    </submittedName>
</protein>
<sequence>MAELLYCFNGEVDEDLSCQDLAFFFKVRQPGIEMGTPLLIHRNSEQCEHTLTQANIRLLSIGSRVGFKVLFHCLDAIDETFFGLLDVLSNINASNGLVCRQHLNNGAISLWLNLDVRSCRLDLAAQISTLNNRNGRCSCSAVWLSFYTGFDGEVDEDMLYKLQRMFTLAALAIINLIGNNEHWPWSH</sequence>
<reference evidence="1 2" key="1">
    <citation type="journal article" date="2024" name="Plant Biotechnol. J.">
        <title>Dendrobium thyrsiflorum genome and its molecular insights into genes involved in important horticultural traits.</title>
        <authorList>
            <person name="Chen B."/>
            <person name="Wang J.Y."/>
            <person name="Zheng P.J."/>
            <person name="Li K.L."/>
            <person name="Liang Y.M."/>
            <person name="Chen X.F."/>
            <person name="Zhang C."/>
            <person name="Zhao X."/>
            <person name="He X."/>
            <person name="Zhang G.Q."/>
            <person name="Liu Z.J."/>
            <person name="Xu Q."/>
        </authorList>
    </citation>
    <scope>NUCLEOTIDE SEQUENCE [LARGE SCALE GENOMIC DNA]</scope>
    <source>
        <strain evidence="1">GZMU011</strain>
    </source>
</reference>
<evidence type="ECO:0000313" key="1">
    <source>
        <dbReference type="EMBL" id="KAL0927977.1"/>
    </source>
</evidence>
<dbReference type="EMBL" id="JANQDX010000002">
    <property type="protein sequence ID" value="KAL0927977.1"/>
    <property type="molecule type" value="Genomic_DNA"/>
</dbReference>